<feature type="region of interest" description="Disordered" evidence="1">
    <location>
        <begin position="129"/>
        <end position="155"/>
    </location>
</feature>
<proteinExistence type="predicted"/>
<feature type="region of interest" description="Disordered" evidence="1">
    <location>
        <begin position="361"/>
        <end position="394"/>
    </location>
</feature>
<gene>
    <name evidence="2" type="ORF">F511_16406</name>
</gene>
<feature type="compositionally biased region" description="Basic residues" evidence="1">
    <location>
        <begin position="132"/>
        <end position="144"/>
    </location>
</feature>
<dbReference type="AlphaFoldDB" id="A0A2Z7CQJ8"/>
<name>A0A2Z7CQJ8_9LAMI</name>
<feature type="compositionally biased region" description="Polar residues" evidence="1">
    <location>
        <begin position="371"/>
        <end position="380"/>
    </location>
</feature>
<dbReference type="Proteomes" id="UP000250235">
    <property type="component" value="Unassembled WGS sequence"/>
</dbReference>
<evidence type="ECO:0000256" key="1">
    <source>
        <dbReference type="SAM" id="MobiDB-lite"/>
    </source>
</evidence>
<evidence type="ECO:0000313" key="3">
    <source>
        <dbReference type="Proteomes" id="UP000250235"/>
    </source>
</evidence>
<dbReference type="EMBL" id="KQ995330">
    <property type="protein sequence ID" value="KZV47019.1"/>
    <property type="molecule type" value="Genomic_DNA"/>
</dbReference>
<organism evidence="2 3">
    <name type="scientific">Dorcoceras hygrometricum</name>
    <dbReference type="NCBI Taxonomy" id="472368"/>
    <lineage>
        <taxon>Eukaryota</taxon>
        <taxon>Viridiplantae</taxon>
        <taxon>Streptophyta</taxon>
        <taxon>Embryophyta</taxon>
        <taxon>Tracheophyta</taxon>
        <taxon>Spermatophyta</taxon>
        <taxon>Magnoliopsida</taxon>
        <taxon>eudicotyledons</taxon>
        <taxon>Gunneridae</taxon>
        <taxon>Pentapetalae</taxon>
        <taxon>asterids</taxon>
        <taxon>lamiids</taxon>
        <taxon>Lamiales</taxon>
        <taxon>Gesneriaceae</taxon>
        <taxon>Didymocarpoideae</taxon>
        <taxon>Trichosporeae</taxon>
        <taxon>Loxocarpinae</taxon>
        <taxon>Dorcoceras</taxon>
    </lineage>
</organism>
<sequence length="606" mass="66809">MVTPETRQARGYAVHICILLKNVPNLDLGDYKEFPPLKIFTVGRYISINDKIYVEDVEDAGDASQVKKTPVKRVASKKRPAVDEQVVKKKRTLKGKAAPSKEKLELVLVAQEDIPQQVVVPIPAMSVVPPPKPKRKAPKRKLKLRPASDDETVTKDAGVGAVEKQGEGTTADVVIKEPAVETIAEKERVPSDDDMDSIIQPILADIPAVNGTAVGETFFGEKMPQRSDDTENRIDISFREFVSDMGDQGLTDDVDPVISKADNLIVEDSERLVATGVNKFTGQKLGRRRMQNLELISNDMMLPSVSAAEITKIKFGKEPLGTTDVVKGNPARDMVQLICGDVDFLVQQCEQTPQEDPIVQMDIDQHPDSPPTSADSSLHFNANDIPTEEDSANDQLILPSTATPATTDITSSFAQLRASIDQVQFEQIRQKDVMDKLKDILLMHIRDLEKQFSEHFLTSQKRISTQVAVVATSLTDVQKDVQDTKDTFFHQLLDFRAQAQENYNNLTTQLGELVDNINRGGNDKKGEDSSSRRPQPSPDDQNRPSGGSASRGGVFGGCSRRDDRRGSSKRRSSSGGGGSGFGGETYGPYGPYKKNVEWWLYGKNQF</sequence>
<protein>
    <recommendedName>
        <fullName evidence="4">Splicing factor 3B subunit 1-like</fullName>
    </recommendedName>
</protein>
<accession>A0A2Z7CQJ8</accession>
<feature type="compositionally biased region" description="Gly residues" evidence="1">
    <location>
        <begin position="574"/>
        <end position="585"/>
    </location>
</feature>
<reference evidence="2 3" key="1">
    <citation type="journal article" date="2015" name="Proc. Natl. Acad. Sci. U.S.A.">
        <title>The resurrection genome of Boea hygrometrica: A blueprint for survival of dehydration.</title>
        <authorList>
            <person name="Xiao L."/>
            <person name="Yang G."/>
            <person name="Zhang L."/>
            <person name="Yang X."/>
            <person name="Zhao S."/>
            <person name="Ji Z."/>
            <person name="Zhou Q."/>
            <person name="Hu M."/>
            <person name="Wang Y."/>
            <person name="Chen M."/>
            <person name="Xu Y."/>
            <person name="Jin H."/>
            <person name="Xiao X."/>
            <person name="Hu G."/>
            <person name="Bao F."/>
            <person name="Hu Y."/>
            <person name="Wan P."/>
            <person name="Li L."/>
            <person name="Deng X."/>
            <person name="Kuang T."/>
            <person name="Xiang C."/>
            <person name="Zhu J.K."/>
            <person name="Oliver M.J."/>
            <person name="He Y."/>
        </authorList>
    </citation>
    <scope>NUCLEOTIDE SEQUENCE [LARGE SCALE GENOMIC DNA]</scope>
    <source>
        <strain evidence="3">cv. XS01</strain>
    </source>
</reference>
<keyword evidence="3" id="KW-1185">Reference proteome</keyword>
<feature type="compositionally biased region" description="Basic and acidic residues" evidence="1">
    <location>
        <begin position="521"/>
        <end position="531"/>
    </location>
</feature>
<evidence type="ECO:0000313" key="2">
    <source>
        <dbReference type="EMBL" id="KZV47019.1"/>
    </source>
</evidence>
<feature type="region of interest" description="Disordered" evidence="1">
    <location>
        <begin position="514"/>
        <end position="590"/>
    </location>
</feature>
<evidence type="ECO:0008006" key="4">
    <source>
        <dbReference type="Google" id="ProtNLM"/>
    </source>
</evidence>